<keyword evidence="1" id="KW-0175">Coiled coil</keyword>
<sequence length="821" mass="95591">MEMNIRRNVDMRFPEEGALSAGADPGDRATTSDQRPGRCRRSGRVQPETITTIQRNQTIVEVPPAASATPVNQPGLTNAGLPRQRLKWTEVMNKDILRIYYRVTDCERDRGGYGQKLFDEFILTYPELPVTIQRVSDQYRTIIRKNLVPQTERDLIRRQVGAEMERNSLAGSVEEVMQENTTNEEYPAPISEESVPGPIRDVQNLREGLGIEMRMALTMFEGTNPVCRPKIPKINAFYKVAEIIEIMNKEIIPPYLATIYNLEQIHLILYCAAVTVVKTLGLRFGQESEMRQNWKSVVPAWERRLIQSVENLRKDIAKVEALVKGANTAKLRRKVETIIKRYRKHSQRDHPNITPIQCLDTLKQRLSVLSTRLRRYRKSRSRKLHNSMFYKSEKMFYRKLRAEKNTEYTNFPSKTQISTFWEEQLSTSIGYSTTAVWIEQEVQRLQGLRNMNYDRLDISEVKGVLRNLMNWKSPGPDKLQNFWLKKFPILHGKLTELINDVIEHPNNMPSFLTQGITYLLEKDPNSRNDPSKYRPITCLPTLYKVITSCLAMRINLHCERNNIISEQQKGCRKNSRGCKEQLIIDSVVCEQAYKRHRNLSMAYIDYQKAFDSVPHEWLLRGLLLYKVHPTIVAFLQCIMKDWRTKVSLRTETEHIQTEEIAIRRGIFQGDSLSPIWFVLSLNPLSNLLNSTEYGFEIRHEGENVYKLSHLLFMDDIKLYGTNKDQLGSLLNIVEMFSNDIGMQFGLSKCRTLHILRGKLQEVPHELQDGRIIKAMTKEDTYKYLGMKQSMRMEQNQIKNELMQEFTKRIRKIMKTSLNSKT</sequence>
<feature type="domain" description="Reverse transcriptase" evidence="3">
    <location>
        <begin position="500"/>
        <end position="788"/>
    </location>
</feature>
<dbReference type="PANTHER" id="PTHR35450:SF2">
    <property type="entry name" value="REVERSE TRANSCRIPTASE DOMAIN-CONTAINING PROTEIN"/>
    <property type="match status" value="1"/>
</dbReference>
<keyword evidence="4" id="KW-0378">Hydrolase</keyword>
<dbReference type="Pfam" id="PF00078">
    <property type="entry name" value="RVT_1"/>
    <property type="match status" value="1"/>
</dbReference>
<evidence type="ECO:0000256" key="1">
    <source>
        <dbReference type="SAM" id="Coils"/>
    </source>
</evidence>
<dbReference type="InterPro" id="IPR000477">
    <property type="entry name" value="RT_dom"/>
</dbReference>
<dbReference type="AlphaFoldDB" id="A0A4C1SZP4"/>
<dbReference type="CDD" id="cd01650">
    <property type="entry name" value="RT_nLTR_like"/>
    <property type="match status" value="1"/>
</dbReference>
<name>A0A4C1SZP4_EUMVA</name>
<proteinExistence type="predicted"/>
<dbReference type="InterPro" id="IPR043502">
    <property type="entry name" value="DNA/RNA_pol_sf"/>
</dbReference>
<organism evidence="4 5">
    <name type="scientific">Eumeta variegata</name>
    <name type="common">Bagworm moth</name>
    <name type="synonym">Eumeta japonica</name>
    <dbReference type="NCBI Taxonomy" id="151549"/>
    <lineage>
        <taxon>Eukaryota</taxon>
        <taxon>Metazoa</taxon>
        <taxon>Ecdysozoa</taxon>
        <taxon>Arthropoda</taxon>
        <taxon>Hexapoda</taxon>
        <taxon>Insecta</taxon>
        <taxon>Pterygota</taxon>
        <taxon>Neoptera</taxon>
        <taxon>Endopterygota</taxon>
        <taxon>Lepidoptera</taxon>
        <taxon>Glossata</taxon>
        <taxon>Ditrysia</taxon>
        <taxon>Tineoidea</taxon>
        <taxon>Psychidae</taxon>
        <taxon>Oiketicinae</taxon>
        <taxon>Eumeta</taxon>
    </lineage>
</organism>
<feature type="compositionally biased region" description="Basic and acidic residues" evidence="2">
    <location>
        <begin position="1"/>
        <end position="15"/>
    </location>
</feature>
<accession>A0A4C1SZP4</accession>
<comment type="caution">
    <text evidence="4">The sequence shown here is derived from an EMBL/GenBank/DDBJ whole genome shotgun (WGS) entry which is preliminary data.</text>
</comment>
<keyword evidence="4" id="KW-0540">Nuclease</keyword>
<feature type="coiled-coil region" evidence="1">
    <location>
        <begin position="302"/>
        <end position="329"/>
    </location>
</feature>
<evidence type="ECO:0000313" key="4">
    <source>
        <dbReference type="EMBL" id="GBP07354.1"/>
    </source>
</evidence>
<dbReference type="GO" id="GO:0071897">
    <property type="term" value="P:DNA biosynthetic process"/>
    <property type="evidence" value="ECO:0007669"/>
    <property type="project" value="UniProtKB-ARBA"/>
</dbReference>
<evidence type="ECO:0000313" key="5">
    <source>
        <dbReference type="Proteomes" id="UP000299102"/>
    </source>
</evidence>
<evidence type="ECO:0000256" key="2">
    <source>
        <dbReference type="SAM" id="MobiDB-lite"/>
    </source>
</evidence>
<evidence type="ECO:0000259" key="3">
    <source>
        <dbReference type="PROSITE" id="PS50878"/>
    </source>
</evidence>
<reference evidence="4 5" key="1">
    <citation type="journal article" date="2019" name="Commun. Biol.">
        <title>The bagworm genome reveals a unique fibroin gene that provides high tensile strength.</title>
        <authorList>
            <person name="Kono N."/>
            <person name="Nakamura H."/>
            <person name="Ohtoshi R."/>
            <person name="Tomita M."/>
            <person name="Numata K."/>
            <person name="Arakawa K."/>
        </authorList>
    </citation>
    <scope>NUCLEOTIDE SEQUENCE [LARGE SCALE GENOMIC DNA]</scope>
</reference>
<dbReference type="GO" id="GO:0004519">
    <property type="term" value="F:endonuclease activity"/>
    <property type="evidence" value="ECO:0007669"/>
    <property type="project" value="UniProtKB-KW"/>
</dbReference>
<protein>
    <submittedName>
        <fullName evidence="4">Retrovirus-related Pol polyprotein from type-2 retrotransposable element R2DM Endonuclease</fullName>
    </submittedName>
</protein>
<dbReference type="PANTHER" id="PTHR35450">
    <property type="entry name" value="REVERSE TRANSCRIPTASE DOMAIN-CONTAINING PROTEIN"/>
    <property type="match status" value="1"/>
</dbReference>
<keyword evidence="4" id="KW-0255">Endonuclease</keyword>
<dbReference type="EMBL" id="BGZK01004171">
    <property type="protein sequence ID" value="GBP07354.1"/>
    <property type="molecule type" value="Genomic_DNA"/>
</dbReference>
<gene>
    <name evidence="4" type="primary">pol</name>
    <name evidence="4" type="ORF">EVAR_71103_1</name>
</gene>
<keyword evidence="5" id="KW-1185">Reference proteome</keyword>
<dbReference type="SUPFAM" id="SSF56672">
    <property type="entry name" value="DNA/RNA polymerases"/>
    <property type="match status" value="1"/>
</dbReference>
<feature type="region of interest" description="Disordered" evidence="2">
    <location>
        <begin position="1"/>
        <end position="44"/>
    </location>
</feature>
<dbReference type="Proteomes" id="UP000299102">
    <property type="component" value="Unassembled WGS sequence"/>
</dbReference>
<dbReference type="OrthoDB" id="2194416at2759"/>
<dbReference type="PROSITE" id="PS50878">
    <property type="entry name" value="RT_POL"/>
    <property type="match status" value="1"/>
</dbReference>